<evidence type="ECO:0000259" key="4">
    <source>
        <dbReference type="PROSITE" id="PS50113"/>
    </source>
</evidence>
<accession>A0ABD5VPV4</accession>
<dbReference type="Pfam" id="PF02518">
    <property type="entry name" value="HATPase_c"/>
    <property type="match status" value="1"/>
</dbReference>
<feature type="transmembrane region" description="Helical" evidence="2">
    <location>
        <begin position="148"/>
        <end position="169"/>
    </location>
</feature>
<sequence>MLAVLASPYVLGLVVATVATLALGVAAYRHRDRPASRPFGALCILLAAWAATTCVGLLVESLDTRLFLERMHWVYAAIVPVFWLWFAFEYSGYGPELTPRRFALLVAPTVVFVVVLFVDPGTLVWSSYEPVEVGGLYLIDHNLGPATLALSLYLFAVTFAGAAVIVRFGLTAGHLYRDQTVALLVGVATPILVSLFSMVDVTPLRGLNVTPYALAVSAVAFGNAMFRYDFLENAPATRRFGQHVVTKSLRDGVLVVDDRNRVVECNPVAGRILDVDPDDALGAEIHALVDEDTLVDGTFDQNAHLWNTNGTRRYAIEQSPVVDQHDHEVGRVFVFRDVTETERREERLAVLNRVLRHNLRNDMNVVTGRARELEARLDGEDAATATEIADVADELVELSHKARTVETIMANDTAETRSLSALVGDLVDSMTHEHPEVAFDVNVPDVTVARSTVVYAVVSNLVENAVEHGSPCSRRDAGNAVEHGRTDDDGTCSVRIDGHVDGNVVELTIADDGPGIPDVELAALRNGEESALEHGSGLGLWIVAWGIERLHGSVSITVDDGTTVTLELPIAGTTRDPDADDGRWRGDDGTL</sequence>
<feature type="domain" description="PAC" evidence="4">
    <location>
        <begin position="299"/>
        <end position="350"/>
    </location>
</feature>
<dbReference type="SMART" id="SM00387">
    <property type="entry name" value="HATPase_c"/>
    <property type="match status" value="1"/>
</dbReference>
<dbReference type="PROSITE" id="PS50109">
    <property type="entry name" value="HIS_KIN"/>
    <property type="match status" value="1"/>
</dbReference>
<protein>
    <submittedName>
        <fullName evidence="5">Histidine kinase N-terminal 7TM domain-containing protein</fullName>
    </submittedName>
</protein>
<feature type="domain" description="Histidine kinase" evidence="3">
    <location>
        <begin position="354"/>
        <end position="572"/>
    </location>
</feature>
<keyword evidence="2" id="KW-1133">Transmembrane helix</keyword>
<dbReference type="Pfam" id="PF13426">
    <property type="entry name" value="PAS_9"/>
    <property type="match status" value="1"/>
</dbReference>
<dbReference type="InterPro" id="IPR031621">
    <property type="entry name" value="HisKA_7TM"/>
</dbReference>
<feature type="region of interest" description="Disordered" evidence="1">
    <location>
        <begin position="571"/>
        <end position="591"/>
    </location>
</feature>
<dbReference type="Gene3D" id="3.30.565.10">
    <property type="entry name" value="Histidine kinase-like ATPase, C-terminal domain"/>
    <property type="match status" value="1"/>
</dbReference>
<dbReference type="EMBL" id="JBHSXN010000005">
    <property type="protein sequence ID" value="MFC6955232.1"/>
    <property type="molecule type" value="Genomic_DNA"/>
</dbReference>
<dbReference type="PANTHER" id="PTHR43065">
    <property type="entry name" value="SENSOR HISTIDINE KINASE"/>
    <property type="match status" value="1"/>
</dbReference>
<reference evidence="5 6" key="1">
    <citation type="journal article" date="2019" name="Int. J. Syst. Evol. Microbiol.">
        <title>The Global Catalogue of Microorganisms (GCM) 10K type strain sequencing project: providing services to taxonomists for standard genome sequencing and annotation.</title>
        <authorList>
            <consortium name="The Broad Institute Genomics Platform"/>
            <consortium name="The Broad Institute Genome Sequencing Center for Infectious Disease"/>
            <person name="Wu L."/>
            <person name="Ma J."/>
        </authorList>
    </citation>
    <scope>NUCLEOTIDE SEQUENCE [LARGE SCALE GENOMIC DNA]</scope>
    <source>
        <strain evidence="5 6">GX26</strain>
    </source>
</reference>
<dbReference type="InterPro" id="IPR000014">
    <property type="entry name" value="PAS"/>
</dbReference>
<dbReference type="CDD" id="cd00075">
    <property type="entry name" value="HATPase"/>
    <property type="match status" value="1"/>
</dbReference>
<dbReference type="Proteomes" id="UP001596395">
    <property type="component" value="Unassembled WGS sequence"/>
</dbReference>
<feature type="transmembrane region" description="Helical" evidence="2">
    <location>
        <begin position="71"/>
        <end position="90"/>
    </location>
</feature>
<evidence type="ECO:0000259" key="3">
    <source>
        <dbReference type="PROSITE" id="PS50109"/>
    </source>
</evidence>
<dbReference type="CDD" id="cd00130">
    <property type="entry name" value="PAS"/>
    <property type="match status" value="1"/>
</dbReference>
<dbReference type="InterPro" id="IPR003594">
    <property type="entry name" value="HATPase_dom"/>
</dbReference>
<feature type="transmembrane region" description="Helical" evidence="2">
    <location>
        <begin position="181"/>
        <end position="199"/>
    </location>
</feature>
<keyword evidence="2" id="KW-0472">Membrane</keyword>
<dbReference type="InterPro" id="IPR035965">
    <property type="entry name" value="PAS-like_dom_sf"/>
</dbReference>
<dbReference type="InterPro" id="IPR005467">
    <property type="entry name" value="His_kinase_dom"/>
</dbReference>
<dbReference type="Pfam" id="PF16927">
    <property type="entry name" value="HisKA_7TM"/>
    <property type="match status" value="1"/>
</dbReference>
<dbReference type="InterPro" id="IPR000700">
    <property type="entry name" value="PAS-assoc_C"/>
</dbReference>
<evidence type="ECO:0000256" key="2">
    <source>
        <dbReference type="SAM" id="Phobius"/>
    </source>
</evidence>
<keyword evidence="6" id="KW-1185">Reference proteome</keyword>
<dbReference type="GO" id="GO:0016301">
    <property type="term" value="F:kinase activity"/>
    <property type="evidence" value="ECO:0007669"/>
    <property type="project" value="UniProtKB-KW"/>
</dbReference>
<dbReference type="InterPro" id="IPR036890">
    <property type="entry name" value="HATPase_C_sf"/>
</dbReference>
<feature type="transmembrane region" description="Helical" evidence="2">
    <location>
        <begin position="102"/>
        <end position="128"/>
    </location>
</feature>
<name>A0ABD5VPV4_9EURY</name>
<dbReference type="SUPFAM" id="SSF55785">
    <property type="entry name" value="PYP-like sensor domain (PAS domain)"/>
    <property type="match status" value="1"/>
</dbReference>
<keyword evidence="5" id="KW-0418">Kinase</keyword>
<comment type="caution">
    <text evidence="5">The sequence shown here is derived from an EMBL/GenBank/DDBJ whole genome shotgun (WGS) entry which is preliminary data.</text>
</comment>
<evidence type="ECO:0000313" key="6">
    <source>
        <dbReference type="Proteomes" id="UP001596395"/>
    </source>
</evidence>
<dbReference type="PROSITE" id="PS50113">
    <property type="entry name" value="PAC"/>
    <property type="match status" value="1"/>
</dbReference>
<keyword evidence="5" id="KW-0808">Transferase</keyword>
<proteinExistence type="predicted"/>
<feature type="transmembrane region" description="Helical" evidence="2">
    <location>
        <begin position="6"/>
        <end position="27"/>
    </location>
</feature>
<evidence type="ECO:0000256" key="1">
    <source>
        <dbReference type="SAM" id="MobiDB-lite"/>
    </source>
</evidence>
<keyword evidence="2" id="KW-0812">Transmembrane</keyword>
<evidence type="ECO:0000313" key="5">
    <source>
        <dbReference type="EMBL" id="MFC6955232.1"/>
    </source>
</evidence>
<dbReference type="Gene3D" id="3.30.450.20">
    <property type="entry name" value="PAS domain"/>
    <property type="match status" value="1"/>
</dbReference>
<feature type="transmembrane region" description="Helical" evidence="2">
    <location>
        <begin position="39"/>
        <end position="59"/>
    </location>
</feature>
<feature type="compositionally biased region" description="Basic and acidic residues" evidence="1">
    <location>
        <begin position="575"/>
        <end position="591"/>
    </location>
</feature>
<organism evidence="5 6">
    <name type="scientific">Halorubellus litoreus</name>
    <dbReference type="NCBI Taxonomy" id="755308"/>
    <lineage>
        <taxon>Archaea</taxon>
        <taxon>Methanobacteriati</taxon>
        <taxon>Methanobacteriota</taxon>
        <taxon>Stenosarchaea group</taxon>
        <taxon>Halobacteria</taxon>
        <taxon>Halobacteriales</taxon>
        <taxon>Halorubellaceae</taxon>
        <taxon>Halorubellus</taxon>
    </lineage>
</organism>
<gene>
    <name evidence="5" type="ORF">ACFQGB_20410</name>
</gene>
<dbReference type="SUPFAM" id="SSF55874">
    <property type="entry name" value="ATPase domain of HSP90 chaperone/DNA topoisomerase II/histidine kinase"/>
    <property type="match status" value="1"/>
</dbReference>
<dbReference type="AlphaFoldDB" id="A0ABD5VPV4"/>
<dbReference type="PANTHER" id="PTHR43065:SF23">
    <property type="entry name" value="SENSOR HISTIDINE KINASE PDTAS"/>
    <property type="match status" value="1"/>
</dbReference>
<dbReference type="RefSeq" id="WP_336352165.1">
    <property type="nucleotide sequence ID" value="NZ_JAZAQL010000005.1"/>
</dbReference>